<dbReference type="SMART" id="SM00345">
    <property type="entry name" value="HTH_GNTR"/>
    <property type="match status" value="1"/>
</dbReference>
<keyword evidence="2" id="KW-0238">DNA-binding</keyword>
<dbReference type="eggNOG" id="COG0490">
    <property type="taxonomic scope" value="Bacteria"/>
</dbReference>
<name>X0QLW2_9LACO</name>
<dbReference type="SUPFAM" id="SSF46785">
    <property type="entry name" value="Winged helix' DNA-binding domain"/>
    <property type="match status" value="1"/>
</dbReference>
<dbReference type="PROSITE" id="PS50949">
    <property type="entry name" value="HTH_GNTR"/>
    <property type="match status" value="1"/>
</dbReference>
<dbReference type="InterPro" id="IPR036388">
    <property type="entry name" value="WH-like_DNA-bd_sf"/>
</dbReference>
<dbReference type="GO" id="GO:0006813">
    <property type="term" value="P:potassium ion transport"/>
    <property type="evidence" value="ECO:0007669"/>
    <property type="project" value="InterPro"/>
</dbReference>
<organism evidence="6 7">
    <name type="scientific">Agrilactobacillus composti DSM 18527 = JCM 14202</name>
    <dbReference type="NCBI Taxonomy" id="1423734"/>
    <lineage>
        <taxon>Bacteria</taxon>
        <taxon>Bacillati</taxon>
        <taxon>Bacillota</taxon>
        <taxon>Bacilli</taxon>
        <taxon>Lactobacillales</taxon>
        <taxon>Lactobacillaceae</taxon>
        <taxon>Agrilactobacillus</taxon>
    </lineage>
</organism>
<protein>
    <submittedName>
        <fullName evidence="6">GntR family transcriptional regulator</fullName>
    </submittedName>
</protein>
<dbReference type="PANTHER" id="PTHR38445:SF9">
    <property type="entry name" value="HTH-TYPE TRANSCRIPTIONAL REPRESSOR YTRA"/>
    <property type="match status" value="1"/>
</dbReference>
<dbReference type="Proteomes" id="UP000051236">
    <property type="component" value="Unassembled WGS sequence"/>
</dbReference>
<feature type="domain" description="RCK C-terminal" evidence="5">
    <location>
        <begin position="123"/>
        <end position="208"/>
    </location>
</feature>
<evidence type="ECO:0000256" key="1">
    <source>
        <dbReference type="ARBA" id="ARBA00023015"/>
    </source>
</evidence>
<gene>
    <name evidence="6" type="ORF">FC83_GL001028</name>
</gene>
<dbReference type="Pfam" id="PF02080">
    <property type="entry name" value="TrkA_C"/>
    <property type="match status" value="1"/>
</dbReference>
<dbReference type="SUPFAM" id="SSF116726">
    <property type="entry name" value="TrkA C-terminal domain-like"/>
    <property type="match status" value="1"/>
</dbReference>
<dbReference type="PANTHER" id="PTHR38445">
    <property type="entry name" value="HTH-TYPE TRANSCRIPTIONAL REPRESSOR YTRA"/>
    <property type="match status" value="1"/>
</dbReference>
<dbReference type="PROSITE" id="PS51202">
    <property type="entry name" value="RCK_C"/>
    <property type="match status" value="1"/>
</dbReference>
<dbReference type="GO" id="GO:0008324">
    <property type="term" value="F:monoatomic cation transmembrane transporter activity"/>
    <property type="evidence" value="ECO:0007669"/>
    <property type="project" value="InterPro"/>
</dbReference>
<dbReference type="InterPro" id="IPR006037">
    <property type="entry name" value="RCK_C"/>
</dbReference>
<evidence type="ECO:0000256" key="2">
    <source>
        <dbReference type="ARBA" id="ARBA00023125"/>
    </source>
</evidence>
<keyword evidence="3" id="KW-0804">Transcription</keyword>
<dbReference type="eggNOG" id="COG2188">
    <property type="taxonomic scope" value="Bacteria"/>
</dbReference>
<dbReference type="GO" id="GO:0003677">
    <property type="term" value="F:DNA binding"/>
    <property type="evidence" value="ECO:0007669"/>
    <property type="project" value="UniProtKB-KW"/>
</dbReference>
<dbReference type="EMBL" id="AZGA01000084">
    <property type="protein sequence ID" value="KRM31027.1"/>
    <property type="molecule type" value="Genomic_DNA"/>
</dbReference>
<evidence type="ECO:0000259" key="5">
    <source>
        <dbReference type="PROSITE" id="PS51202"/>
    </source>
</evidence>
<evidence type="ECO:0000313" key="7">
    <source>
        <dbReference type="Proteomes" id="UP000051236"/>
    </source>
</evidence>
<evidence type="ECO:0000259" key="4">
    <source>
        <dbReference type="PROSITE" id="PS50949"/>
    </source>
</evidence>
<accession>X0QLW2</accession>
<evidence type="ECO:0000313" key="6">
    <source>
        <dbReference type="EMBL" id="KRM31027.1"/>
    </source>
</evidence>
<proteinExistence type="predicted"/>
<dbReference type="AlphaFoldDB" id="X0QLW2"/>
<dbReference type="Gene3D" id="3.30.70.1450">
    <property type="entry name" value="Regulator of K+ conductance, C-terminal domain"/>
    <property type="match status" value="1"/>
</dbReference>
<dbReference type="InterPro" id="IPR036390">
    <property type="entry name" value="WH_DNA-bd_sf"/>
</dbReference>
<evidence type="ECO:0000256" key="3">
    <source>
        <dbReference type="ARBA" id="ARBA00023163"/>
    </source>
</evidence>
<dbReference type="OrthoDB" id="226679at2"/>
<dbReference type="RefSeq" id="WP_035452262.1">
    <property type="nucleotide sequence ID" value="NZ_AZGA01000084.1"/>
</dbReference>
<keyword evidence="7" id="KW-1185">Reference proteome</keyword>
<dbReference type="PATRIC" id="fig|1423734.3.peg.1043"/>
<keyword evidence="1" id="KW-0805">Transcription regulation</keyword>
<dbReference type="CDD" id="cd07377">
    <property type="entry name" value="WHTH_GntR"/>
    <property type="match status" value="1"/>
</dbReference>
<sequence>MSGIKQNQLARYQQIALDIASRIINQEYPIGTKIHARSTIANTYQVSPETARKAIKMLGDLKIVEAKRGSGFYVSSIENAGNFLDQFSNVKTLKDLKNDIQNIMARQAEDYRQLAELMNQFVDQTQRFNSVSPLVPFQYEIGAKSPHLNKSIGELQLWQNTTATIVAVRQGGQLKVSPGPYAVLNAGDTIFFVGAETSLQQVQSFFAG</sequence>
<dbReference type="InterPro" id="IPR000524">
    <property type="entry name" value="Tscrpt_reg_HTH_GntR"/>
</dbReference>
<dbReference type="Pfam" id="PF00392">
    <property type="entry name" value="GntR"/>
    <property type="match status" value="1"/>
</dbReference>
<feature type="domain" description="HTH gntR-type" evidence="4">
    <location>
        <begin position="9"/>
        <end position="77"/>
    </location>
</feature>
<dbReference type="InterPro" id="IPR036721">
    <property type="entry name" value="RCK_C_sf"/>
</dbReference>
<dbReference type="GO" id="GO:0003700">
    <property type="term" value="F:DNA-binding transcription factor activity"/>
    <property type="evidence" value="ECO:0007669"/>
    <property type="project" value="InterPro"/>
</dbReference>
<reference evidence="6 7" key="1">
    <citation type="journal article" date="2015" name="Genome Announc.">
        <title>Expanding the biotechnology potential of lactobacilli through comparative genomics of 213 strains and associated genera.</title>
        <authorList>
            <person name="Sun Z."/>
            <person name="Harris H.M."/>
            <person name="McCann A."/>
            <person name="Guo C."/>
            <person name="Argimon S."/>
            <person name="Zhang W."/>
            <person name="Yang X."/>
            <person name="Jeffery I.B."/>
            <person name="Cooney J.C."/>
            <person name="Kagawa T.F."/>
            <person name="Liu W."/>
            <person name="Song Y."/>
            <person name="Salvetti E."/>
            <person name="Wrobel A."/>
            <person name="Rasinkangas P."/>
            <person name="Parkhill J."/>
            <person name="Rea M.C."/>
            <person name="O'Sullivan O."/>
            <person name="Ritari J."/>
            <person name="Douillard F.P."/>
            <person name="Paul Ross R."/>
            <person name="Yang R."/>
            <person name="Briner A.E."/>
            <person name="Felis G.E."/>
            <person name="de Vos W.M."/>
            <person name="Barrangou R."/>
            <person name="Klaenhammer T.R."/>
            <person name="Caufield P.W."/>
            <person name="Cui Y."/>
            <person name="Zhang H."/>
            <person name="O'Toole P.W."/>
        </authorList>
    </citation>
    <scope>NUCLEOTIDE SEQUENCE [LARGE SCALE GENOMIC DNA]</scope>
    <source>
        <strain evidence="6 7">DSM 18527</strain>
    </source>
</reference>
<dbReference type="STRING" id="1423734.FC83_GL001028"/>
<dbReference type="Gene3D" id="1.10.10.10">
    <property type="entry name" value="Winged helix-like DNA-binding domain superfamily/Winged helix DNA-binding domain"/>
    <property type="match status" value="1"/>
</dbReference>
<comment type="caution">
    <text evidence="6">The sequence shown here is derived from an EMBL/GenBank/DDBJ whole genome shotgun (WGS) entry which is preliminary data.</text>
</comment>